<feature type="coiled-coil region" evidence="1">
    <location>
        <begin position="74"/>
        <end position="105"/>
    </location>
</feature>
<sequence>MQTSNHKKANGNDPSIKIRILKALGNMLPYGISKYFTMGAILRNLKRPNIITNEDIWFYVNDTFKIKEYDGEDLKEFLENIKNFDELYNEEKKKYIKERNNQEEENTN</sequence>
<dbReference type="GO" id="GO:0005634">
    <property type="term" value="C:nucleus"/>
    <property type="evidence" value="ECO:0007669"/>
    <property type="project" value="InterPro"/>
</dbReference>
<dbReference type="InterPro" id="IPR012423">
    <property type="entry name" value="Eaf7/MRGBP"/>
</dbReference>
<keyword evidence="1" id="KW-0175">Coiled coil</keyword>
<dbReference type="GO" id="GO:0006355">
    <property type="term" value="P:regulation of DNA-templated transcription"/>
    <property type="evidence" value="ECO:0007669"/>
    <property type="project" value="InterPro"/>
</dbReference>
<name>S7W573_SPRLO</name>
<dbReference type="OMA" id="PENIWDF"/>
<dbReference type="GO" id="GO:0043189">
    <property type="term" value="C:H4/H2A histone acetyltransferase complex"/>
    <property type="evidence" value="ECO:0007669"/>
    <property type="project" value="InterPro"/>
</dbReference>
<comment type="caution">
    <text evidence="2">The sequence shown here is derived from an EMBL/GenBank/DDBJ whole genome shotgun (WGS) entry which is preliminary data.</text>
</comment>
<protein>
    <submittedName>
        <fullName evidence="2">Uncharacterized protein</fullName>
    </submittedName>
</protein>
<proteinExistence type="predicted"/>
<evidence type="ECO:0000313" key="3">
    <source>
        <dbReference type="Proteomes" id="UP000014978"/>
    </source>
</evidence>
<keyword evidence="3" id="KW-1185">Reference proteome</keyword>
<gene>
    <name evidence="2" type="ORF">SLOPH_2629</name>
</gene>
<evidence type="ECO:0000256" key="1">
    <source>
        <dbReference type="SAM" id="Coils"/>
    </source>
</evidence>
<dbReference type="Pfam" id="PF07904">
    <property type="entry name" value="Eaf7"/>
    <property type="match status" value="1"/>
</dbReference>
<dbReference type="EMBL" id="ATCN01001152">
    <property type="protein sequence ID" value="EPR77906.1"/>
    <property type="molecule type" value="Genomic_DNA"/>
</dbReference>
<dbReference type="InParanoid" id="S7W573"/>
<accession>S7W573</accession>
<dbReference type="OrthoDB" id="2191697at2759"/>
<reference evidence="3" key="1">
    <citation type="journal article" date="2013" name="PLoS Genet.">
        <title>The genome of Spraguea lophii and the basis of host-microsporidian interactions.</title>
        <authorList>
            <person name="Campbell S.E."/>
            <person name="Williams T.A."/>
            <person name="Yousuf A."/>
            <person name="Soanes D.M."/>
            <person name="Paszkiewicz K.H."/>
            <person name="Williams B.A.P."/>
        </authorList>
    </citation>
    <scope>NUCLEOTIDE SEQUENCE [LARGE SCALE GENOMIC DNA]</scope>
    <source>
        <strain evidence="3">42_110</strain>
    </source>
</reference>
<dbReference type="HOGENOM" id="CLU_174999_0_0_1"/>
<dbReference type="VEuPathDB" id="MicrosporidiaDB:SLOPH_2629"/>
<dbReference type="AlphaFoldDB" id="S7W573"/>
<dbReference type="Proteomes" id="UP000014978">
    <property type="component" value="Unassembled WGS sequence"/>
</dbReference>
<evidence type="ECO:0000313" key="2">
    <source>
        <dbReference type="EMBL" id="EPR77906.1"/>
    </source>
</evidence>
<organism evidence="2 3">
    <name type="scientific">Spraguea lophii (strain 42_110)</name>
    <name type="common">Microsporidian parasite</name>
    <dbReference type="NCBI Taxonomy" id="1358809"/>
    <lineage>
        <taxon>Eukaryota</taxon>
        <taxon>Fungi</taxon>
        <taxon>Fungi incertae sedis</taxon>
        <taxon>Microsporidia</taxon>
        <taxon>Spragueidae</taxon>
        <taxon>Spraguea</taxon>
    </lineage>
</organism>